<sequence length="394" mass="40340">MKIAIVCDSFKESLAPLDVAEEIKAGFSRVFLEAEYLCLPMADGGEGTVEALVQGTDGELVHCSVTGPLGEPVQAFFGVSGDGQTAIIEMAAAAGLPLLKTEERNPLHTTTYGVGELVLAALERGCRHVILGLGGSATNDGGAGFAQALGARFLDAEGQELPPGGAALSRLAKLDLSGVDRRLSGITLEGACDVTSPLTGPQGASYVFGPQKGASPDDVTRLDEALTHYAQILSDQCGRDVAVVPGAGAAGGLGAGLLAFTGAILRPGVEIVADQLRLAERFVDVDLVITGEGRMDGQSAQGKAPMGVAQVARAQGKPVIAIVGSTGDGVDGMHQVGIGAFFDTVPRPATLPEVLRQARENVRRTAENVAATLKMGMVMGSEHHLEGGVRTVGP</sequence>
<dbReference type="Gene3D" id="3.90.1510.10">
    <property type="entry name" value="Glycerate kinase, domain 2"/>
    <property type="match status" value="1"/>
</dbReference>
<dbReference type="NCBIfam" id="TIGR00045">
    <property type="entry name" value="glycerate kinase"/>
    <property type="match status" value="1"/>
</dbReference>
<dbReference type="EMBL" id="JANIDV010000002">
    <property type="protein sequence ID" value="MCX5616203.1"/>
    <property type="molecule type" value="Genomic_DNA"/>
</dbReference>
<evidence type="ECO:0000256" key="3">
    <source>
        <dbReference type="ARBA" id="ARBA00022777"/>
    </source>
</evidence>
<keyword evidence="3 4" id="KW-0418">Kinase</keyword>
<protein>
    <submittedName>
        <fullName evidence="5">Glycerate kinase</fullName>
    </submittedName>
</protein>
<evidence type="ECO:0000256" key="1">
    <source>
        <dbReference type="ARBA" id="ARBA00006284"/>
    </source>
</evidence>
<dbReference type="Gene3D" id="3.40.50.10350">
    <property type="entry name" value="Glycerate kinase, domain 1"/>
    <property type="match status" value="1"/>
</dbReference>
<organism evidence="5 6">
    <name type="scientific">Bombella dulcis</name>
    <dbReference type="NCBI Taxonomy" id="2967339"/>
    <lineage>
        <taxon>Bacteria</taxon>
        <taxon>Pseudomonadati</taxon>
        <taxon>Pseudomonadota</taxon>
        <taxon>Alphaproteobacteria</taxon>
        <taxon>Acetobacterales</taxon>
        <taxon>Acetobacteraceae</taxon>
        <taxon>Bombella</taxon>
    </lineage>
</organism>
<dbReference type="Proteomes" id="UP001165633">
    <property type="component" value="Unassembled WGS sequence"/>
</dbReference>
<evidence type="ECO:0000256" key="4">
    <source>
        <dbReference type="PIRNR" id="PIRNR006078"/>
    </source>
</evidence>
<comment type="similarity">
    <text evidence="1 4">Belongs to the glycerate kinase type-1 family.</text>
</comment>
<dbReference type="PIRSF" id="PIRSF006078">
    <property type="entry name" value="GlxK"/>
    <property type="match status" value="1"/>
</dbReference>
<dbReference type="SUPFAM" id="SSF110738">
    <property type="entry name" value="Glycerate kinase I"/>
    <property type="match status" value="1"/>
</dbReference>
<name>A0ABT3WC05_9PROT</name>
<dbReference type="RefSeq" id="WP_266127201.1">
    <property type="nucleotide sequence ID" value="NZ_JANIDV010000002.1"/>
</dbReference>
<evidence type="ECO:0000313" key="6">
    <source>
        <dbReference type="Proteomes" id="UP001165633"/>
    </source>
</evidence>
<dbReference type="InterPro" id="IPR036129">
    <property type="entry name" value="Glycerate_kinase_sf"/>
</dbReference>
<evidence type="ECO:0000256" key="2">
    <source>
        <dbReference type="ARBA" id="ARBA00022679"/>
    </source>
</evidence>
<proteinExistence type="inferred from homology"/>
<dbReference type="Pfam" id="PF02595">
    <property type="entry name" value="Gly_kinase"/>
    <property type="match status" value="1"/>
</dbReference>
<dbReference type="GO" id="GO:0016301">
    <property type="term" value="F:kinase activity"/>
    <property type="evidence" value="ECO:0007669"/>
    <property type="project" value="UniProtKB-KW"/>
</dbReference>
<reference evidence="5" key="1">
    <citation type="submission" date="2022-07" db="EMBL/GenBank/DDBJ databases">
        <title>Bombella genomes.</title>
        <authorList>
            <person name="Harer L."/>
            <person name="Styblova S."/>
            <person name="Ehrmann M."/>
        </authorList>
    </citation>
    <scope>NUCLEOTIDE SEQUENCE</scope>
    <source>
        <strain evidence="5">TMW 2.2559</strain>
    </source>
</reference>
<accession>A0ABT3WC05</accession>
<dbReference type="InterPro" id="IPR004381">
    <property type="entry name" value="Glycerate_kinase"/>
</dbReference>
<dbReference type="InterPro" id="IPR018193">
    <property type="entry name" value="Glyc_kinase_flavodox-like_fold"/>
</dbReference>
<dbReference type="PANTHER" id="PTHR21599:SF0">
    <property type="entry name" value="GLYCERATE KINASE"/>
    <property type="match status" value="1"/>
</dbReference>
<evidence type="ECO:0000313" key="5">
    <source>
        <dbReference type="EMBL" id="MCX5616203.1"/>
    </source>
</evidence>
<keyword evidence="2 4" id="KW-0808">Transferase</keyword>
<gene>
    <name evidence="5" type="ORF">NQF87_04340</name>
</gene>
<keyword evidence="6" id="KW-1185">Reference proteome</keyword>
<dbReference type="PANTHER" id="PTHR21599">
    <property type="entry name" value="GLYCERATE KINASE"/>
    <property type="match status" value="1"/>
</dbReference>
<dbReference type="InterPro" id="IPR018197">
    <property type="entry name" value="Glycerate_kinase_RE-like"/>
</dbReference>
<comment type="caution">
    <text evidence="5">The sequence shown here is derived from an EMBL/GenBank/DDBJ whole genome shotgun (WGS) entry which is preliminary data.</text>
</comment>